<dbReference type="Pfam" id="PF02897">
    <property type="entry name" value="Peptidase_S9_N"/>
    <property type="match status" value="1"/>
</dbReference>
<proteinExistence type="inferred from homology"/>
<dbReference type="eggNOG" id="KOG2237">
    <property type="taxonomic scope" value="Eukaryota"/>
</dbReference>
<accession>W1PDH7</accession>
<evidence type="ECO:0000256" key="1">
    <source>
        <dbReference type="ARBA" id="ARBA00005228"/>
    </source>
</evidence>
<dbReference type="InterPro" id="IPR002470">
    <property type="entry name" value="Peptidase_S9A"/>
</dbReference>
<dbReference type="InterPro" id="IPR051543">
    <property type="entry name" value="Serine_Peptidase_S9A"/>
</dbReference>
<dbReference type="PANTHER" id="PTHR11757">
    <property type="entry name" value="PROTEASE FAMILY S9A OLIGOPEPTIDASE"/>
    <property type="match status" value="1"/>
</dbReference>
<feature type="domain" description="Peptidase S9A N-terminal" evidence="8">
    <location>
        <begin position="19"/>
        <end position="195"/>
    </location>
</feature>
<dbReference type="Proteomes" id="UP000017836">
    <property type="component" value="Unassembled WGS sequence"/>
</dbReference>
<gene>
    <name evidence="9" type="ORF">AMTR_s00006p00250020</name>
</gene>
<evidence type="ECO:0000256" key="5">
    <source>
        <dbReference type="ARBA" id="ARBA00045448"/>
    </source>
</evidence>
<dbReference type="HOGENOM" id="CLU_011290_0_2_1"/>
<dbReference type="GO" id="GO:0006508">
    <property type="term" value="P:proteolysis"/>
    <property type="evidence" value="ECO:0007669"/>
    <property type="project" value="UniProtKB-KW"/>
</dbReference>
<evidence type="ECO:0000256" key="4">
    <source>
        <dbReference type="ARBA" id="ARBA00022825"/>
    </source>
</evidence>
<dbReference type="Pfam" id="PF00326">
    <property type="entry name" value="Peptidase_S9"/>
    <property type="match status" value="1"/>
</dbReference>
<evidence type="ECO:0000259" key="8">
    <source>
        <dbReference type="Pfam" id="PF02897"/>
    </source>
</evidence>
<evidence type="ECO:0000313" key="10">
    <source>
        <dbReference type="Proteomes" id="UP000017836"/>
    </source>
</evidence>
<dbReference type="InterPro" id="IPR029058">
    <property type="entry name" value="AB_hydrolase_fold"/>
</dbReference>
<dbReference type="MEROPS" id="S09.B08"/>
<comment type="similarity">
    <text evidence="1 6">Belongs to the peptidase S9A family.</text>
</comment>
<dbReference type="GO" id="GO:0004252">
    <property type="term" value="F:serine-type endopeptidase activity"/>
    <property type="evidence" value="ECO:0007669"/>
    <property type="project" value="UniProtKB-UniRule"/>
</dbReference>
<reference evidence="10" key="1">
    <citation type="journal article" date="2013" name="Science">
        <title>The Amborella genome and the evolution of flowering plants.</title>
        <authorList>
            <consortium name="Amborella Genome Project"/>
        </authorList>
    </citation>
    <scope>NUCLEOTIDE SEQUENCE [LARGE SCALE GENOMIC DNA]</scope>
</reference>
<dbReference type="OMA" id="MHRLMAT"/>
<dbReference type="InterPro" id="IPR023302">
    <property type="entry name" value="Pept_S9A_N"/>
</dbReference>
<protein>
    <recommendedName>
        <fullName evidence="6">Prolyl endopeptidase</fullName>
        <ecNumber evidence="6">3.4.21.-</ecNumber>
    </recommendedName>
</protein>
<dbReference type="SUPFAM" id="SSF50993">
    <property type="entry name" value="Peptidase/esterase 'gauge' domain"/>
    <property type="match status" value="1"/>
</dbReference>
<sequence>MEWRDVQYQGSIYWHRSCRWVYLLDSSNLKDGLQLVWKRASGVQYFLEHHYGYFYILTNSPLGCSQFVAEGYHLARCQAETLRSGEWQNIIQAGQGVEIQDMDIFDGHLVLFLHRGGIPKICSIKMPLEFPLKHPMDIEDLNPWFFPLPSDTSSVVPGSNHDFMDSTFRVVISSPVMPDAVVDYDMLKQDFTIVHQEKVLGIDSFDVNENDTVKARHNWSYISQLYSCERKEVLSLDGVHVPLTILYSKKVEINGKSPGILMGYGAYGEVLEKNWCTDRISLLDRGWVIAFADVRGGGGLGMSWHHDGAGPYKLKSILDFVACGMYLVNEGYINRHRLGAVGFSAGGLLVGAAINLYPDLFCAAILKVPFLDICNTLLNPSLPLTTLDYEEFGDPTIQAQFEMICCYSPYDNIQQGVCYPSMLVTSSFNDSRVGVWEGAKWVARVREETCRSCSSSVVLRTNMEGGHFGEGGRYKHCEETAYEYAFLIKMMSEIA</sequence>
<dbReference type="PRINTS" id="PR00862">
    <property type="entry name" value="PROLIGOPTASE"/>
</dbReference>
<keyword evidence="4 6" id="KW-0720">Serine protease</keyword>
<dbReference type="PANTHER" id="PTHR11757:SF12">
    <property type="entry name" value="PROLYL ENDOPEPTIDASE"/>
    <property type="match status" value="1"/>
</dbReference>
<evidence type="ECO:0000256" key="3">
    <source>
        <dbReference type="ARBA" id="ARBA00022801"/>
    </source>
</evidence>
<dbReference type="EC" id="3.4.21.-" evidence="6"/>
<dbReference type="SUPFAM" id="SSF53474">
    <property type="entry name" value="alpha/beta-Hydrolases"/>
    <property type="match status" value="1"/>
</dbReference>
<evidence type="ECO:0000256" key="6">
    <source>
        <dbReference type="RuleBase" id="RU368024"/>
    </source>
</evidence>
<dbReference type="InterPro" id="IPR001375">
    <property type="entry name" value="Peptidase_S9_cat"/>
</dbReference>
<dbReference type="Gene3D" id="3.40.50.1820">
    <property type="entry name" value="alpha/beta hydrolase"/>
    <property type="match status" value="1"/>
</dbReference>
<keyword evidence="2 6" id="KW-0645">Protease</keyword>
<organism evidence="9 10">
    <name type="scientific">Amborella trichopoda</name>
    <dbReference type="NCBI Taxonomy" id="13333"/>
    <lineage>
        <taxon>Eukaryota</taxon>
        <taxon>Viridiplantae</taxon>
        <taxon>Streptophyta</taxon>
        <taxon>Embryophyta</taxon>
        <taxon>Tracheophyta</taxon>
        <taxon>Spermatophyta</taxon>
        <taxon>Magnoliopsida</taxon>
        <taxon>Amborellales</taxon>
        <taxon>Amborellaceae</taxon>
        <taxon>Amborella</taxon>
    </lineage>
</organism>
<dbReference type="Gene3D" id="2.130.10.120">
    <property type="entry name" value="Prolyl oligopeptidase, N-terminal domain"/>
    <property type="match status" value="1"/>
</dbReference>
<evidence type="ECO:0000256" key="2">
    <source>
        <dbReference type="ARBA" id="ARBA00022670"/>
    </source>
</evidence>
<dbReference type="EMBL" id="KI393980">
    <property type="protein sequence ID" value="ERN05749.1"/>
    <property type="molecule type" value="Genomic_DNA"/>
</dbReference>
<keyword evidence="3 6" id="KW-0378">Hydrolase</keyword>
<evidence type="ECO:0000259" key="7">
    <source>
        <dbReference type="Pfam" id="PF00326"/>
    </source>
</evidence>
<keyword evidence="10" id="KW-1185">Reference proteome</keyword>
<feature type="domain" description="Peptidase S9 prolyl oligopeptidase catalytic" evidence="7">
    <location>
        <begin position="279"/>
        <end position="491"/>
    </location>
</feature>
<evidence type="ECO:0000313" key="9">
    <source>
        <dbReference type="EMBL" id="ERN05749.1"/>
    </source>
</evidence>
<dbReference type="Gramene" id="ERN05749">
    <property type="protein sequence ID" value="ERN05749"/>
    <property type="gene ID" value="AMTR_s00006p00250020"/>
</dbReference>
<dbReference type="AlphaFoldDB" id="W1PDH7"/>
<comment type="function">
    <text evidence="5">Serine peptidase whose precise substrate specificity remains unclear. Does not cleave peptides after a arginine or lysine residue. Regulates trans-Golgi network morphology and sorting by regulating the membrane binding of the AP-1 complex. May play a role in the regulation of synaptic vesicle exocytosis.</text>
</comment>
<name>W1PDH7_AMBTC</name>